<reference evidence="3" key="1">
    <citation type="submission" date="2021-03" db="EMBL/GenBank/DDBJ databases">
        <authorList>
            <person name="Tagirdzhanova G."/>
        </authorList>
    </citation>
    <scope>NUCLEOTIDE SEQUENCE</scope>
</reference>
<comment type="caution">
    <text evidence="3">The sequence shown here is derived from an EMBL/GenBank/DDBJ whole genome shotgun (WGS) entry which is preliminary data.</text>
</comment>
<feature type="compositionally biased region" description="Basic and acidic residues" evidence="1">
    <location>
        <begin position="99"/>
        <end position="112"/>
    </location>
</feature>
<dbReference type="InterPro" id="IPR010730">
    <property type="entry name" value="HET"/>
</dbReference>
<dbReference type="AlphaFoldDB" id="A0A8H3J6B6"/>
<evidence type="ECO:0000259" key="2">
    <source>
        <dbReference type="Pfam" id="PF06985"/>
    </source>
</evidence>
<protein>
    <recommendedName>
        <fullName evidence="2">Heterokaryon incompatibility domain-containing protein</fullName>
    </recommendedName>
</protein>
<dbReference type="Pfam" id="PF06985">
    <property type="entry name" value="HET"/>
    <property type="match status" value="1"/>
</dbReference>
<dbReference type="EMBL" id="CAJPDS010000219">
    <property type="protein sequence ID" value="CAF9941620.1"/>
    <property type="molecule type" value="Genomic_DNA"/>
</dbReference>
<dbReference type="OrthoDB" id="2958217at2759"/>
<evidence type="ECO:0000313" key="4">
    <source>
        <dbReference type="Proteomes" id="UP000664521"/>
    </source>
</evidence>
<feature type="domain" description="Heterokaryon incompatibility" evidence="2">
    <location>
        <begin position="181"/>
        <end position="350"/>
    </location>
</feature>
<accession>A0A8H3J6B6</accession>
<proteinExistence type="predicted"/>
<sequence length="663" mass="76089">MDAVADDCCICKRFERAHQSPFRDRVTAFNMCYTYRWEKDEDFVSGLPDRTVQMILRREDVDALQLTEDYWAPPNLFLNLVPMLHSEGTARPSSSGKPELWEPNHRQEEIGRHSTNTGSEECFAIGTMWLKTCIENHTTCNRPRPENLRQWTPSRLVYVGRHVDDGVRLCEGQAIPAGVSYTTLSHCWGTTQQRETLTEKVLAKWTSMIPNIDLMLTFKDAIKVTRSLGVEYIWIDSLCILQDSRSDWLCESSLMSNVYKYSYCNIAATAAQDDDGGCFRDREPQIDLPVRFNFSRLVENLPEQLSTGELAAGTSGGLLEDIYDIQWERTWFFDLGLNSPLMKRAWVVQERLLTPRVLHFAQTQLYWECNELQASESYPNGMPREKYTKVGYKSNNPFNQVRTHSHGIDQRRQNFWIWGMIVHDYSSAKLTIESDKLVAISAVAREMKPLMNCQYLAGHWETDLIKQLGWPGYDISARPTTYRAPSWSWASVDGRNQFWSTMYSFDHYYALAEIVDTHIDLLDDDEMGPVVGGYLDVLGQVFQAELLEKTERHASGRPLRIQGLSTNLRFHQDGPETELEGILYCMPLSFSFAHGEKDISFSGLALQQFDVPNLYKRVGSVEPGIGEDLRVKDPFLGLLGTLEMDNEPRFSRGTSHMETFRLV</sequence>
<name>A0A8H3J6B6_9LECA</name>
<gene>
    <name evidence="3" type="ORF">HETSPECPRED_003713</name>
</gene>
<keyword evidence="4" id="KW-1185">Reference proteome</keyword>
<dbReference type="PANTHER" id="PTHR33112">
    <property type="entry name" value="DOMAIN PROTEIN, PUTATIVE-RELATED"/>
    <property type="match status" value="1"/>
</dbReference>
<dbReference type="PANTHER" id="PTHR33112:SF16">
    <property type="entry name" value="HETEROKARYON INCOMPATIBILITY DOMAIN-CONTAINING PROTEIN"/>
    <property type="match status" value="1"/>
</dbReference>
<feature type="region of interest" description="Disordered" evidence="1">
    <location>
        <begin position="88"/>
        <end position="113"/>
    </location>
</feature>
<organism evidence="3 4">
    <name type="scientific">Heterodermia speciosa</name>
    <dbReference type="NCBI Taxonomy" id="116794"/>
    <lineage>
        <taxon>Eukaryota</taxon>
        <taxon>Fungi</taxon>
        <taxon>Dikarya</taxon>
        <taxon>Ascomycota</taxon>
        <taxon>Pezizomycotina</taxon>
        <taxon>Lecanoromycetes</taxon>
        <taxon>OSLEUM clade</taxon>
        <taxon>Lecanoromycetidae</taxon>
        <taxon>Caliciales</taxon>
        <taxon>Physciaceae</taxon>
        <taxon>Heterodermia</taxon>
    </lineage>
</organism>
<evidence type="ECO:0000313" key="3">
    <source>
        <dbReference type="EMBL" id="CAF9941620.1"/>
    </source>
</evidence>
<dbReference type="Proteomes" id="UP000664521">
    <property type="component" value="Unassembled WGS sequence"/>
</dbReference>
<evidence type="ECO:0000256" key="1">
    <source>
        <dbReference type="SAM" id="MobiDB-lite"/>
    </source>
</evidence>